<feature type="transmembrane region" description="Helical" evidence="7">
    <location>
        <begin position="124"/>
        <end position="144"/>
    </location>
</feature>
<dbReference type="STRING" id="943830.A4A58_09025"/>
<evidence type="ECO:0000256" key="5">
    <source>
        <dbReference type="ARBA" id="ARBA00022989"/>
    </source>
</evidence>
<evidence type="ECO:0000256" key="6">
    <source>
        <dbReference type="ARBA" id="ARBA00023136"/>
    </source>
</evidence>
<feature type="transmembrane region" description="Helical" evidence="7">
    <location>
        <begin position="363"/>
        <end position="380"/>
    </location>
</feature>
<keyword evidence="9" id="KW-1185">Reference proteome</keyword>
<name>A0A161R0M4_9BRAD</name>
<sequence>MDARGESSGDSLTRRLGTGVGWLMIGRLGLALSGLASSVVLARLMSPREFGMMAAITVVLFLGNALTEGGFVSPIIQRTKVDADLRNAVFSLSAIFGLVLGALAAAASPWVAGFFRIEGLEWPLLAAVVIIPIKAMAAPAIGLLMRDHRYREVTVAALLSNIFAYSIVAILLAALGFGIWALVIPSILAALTELVLVGRAAGPPRKFVWRITDRNFISDWRASVSSGLLNWGALSSPNVIVGRLFGADGLGLYSRAGSLFSMATQLFSTTVERVMFSGLSGVQDDGERVTLLFRRMLSVLLPIYVTIGVGLAIHAEPIIRILFGSQWLAAIPVTSVLFLAFSGRASYKISESLALSKGRFNGVAFRQLLYLVLVSVGLLVGSPHGLVGVASGFTAAIWIFYVVSVLQARRLVNLSWASIAFVHVRAVGIAGVGAFADIAVIWSFSRFGWLLSHGAGAMALIIVLAVTMSLLPDRIIGEDLVWARRRIFSLIKIRTGRPVVGLPVVSVD</sequence>
<evidence type="ECO:0000313" key="8">
    <source>
        <dbReference type="EMBL" id="KZD22191.1"/>
    </source>
</evidence>
<feature type="transmembrane region" description="Helical" evidence="7">
    <location>
        <begin position="297"/>
        <end position="315"/>
    </location>
</feature>
<dbReference type="RefSeq" id="WP_068734670.1">
    <property type="nucleotide sequence ID" value="NZ_LVYV01000023.1"/>
</dbReference>
<evidence type="ECO:0000256" key="7">
    <source>
        <dbReference type="SAM" id="Phobius"/>
    </source>
</evidence>
<reference evidence="8 9" key="1">
    <citation type="submission" date="2016-03" db="EMBL/GenBank/DDBJ databases">
        <title>Microsymbionts genomes from the relict species Vavilovia formosa (Stev.) Fed.</title>
        <authorList>
            <person name="Kopat V."/>
            <person name="Chirak E."/>
            <person name="Kimeklis A."/>
            <person name="Andronov E."/>
        </authorList>
    </citation>
    <scope>NUCLEOTIDE SEQUENCE [LARGE SCALE GENOMIC DNA]</scope>
    <source>
        <strain evidence="8 9">Vaf07</strain>
    </source>
</reference>
<feature type="transmembrane region" description="Helical" evidence="7">
    <location>
        <begin position="418"/>
        <end position="444"/>
    </location>
</feature>
<dbReference type="Pfam" id="PF13440">
    <property type="entry name" value="Polysacc_synt_3"/>
    <property type="match status" value="1"/>
</dbReference>
<comment type="caution">
    <text evidence="8">The sequence shown here is derived from an EMBL/GenBank/DDBJ whole genome shotgun (WGS) entry which is preliminary data.</text>
</comment>
<feature type="transmembrane region" description="Helical" evidence="7">
    <location>
        <begin position="386"/>
        <end position="406"/>
    </location>
</feature>
<keyword evidence="3" id="KW-1003">Cell membrane</keyword>
<keyword evidence="5 7" id="KW-1133">Transmembrane helix</keyword>
<evidence type="ECO:0000256" key="4">
    <source>
        <dbReference type="ARBA" id="ARBA00022692"/>
    </source>
</evidence>
<evidence type="ECO:0000256" key="3">
    <source>
        <dbReference type="ARBA" id="ARBA00022475"/>
    </source>
</evidence>
<keyword evidence="6 7" id="KW-0472">Membrane</keyword>
<gene>
    <name evidence="8" type="ORF">A4A58_09025</name>
</gene>
<feature type="transmembrane region" description="Helical" evidence="7">
    <location>
        <begin position="450"/>
        <end position="471"/>
    </location>
</feature>
<accession>A0A161R0M4</accession>
<evidence type="ECO:0000313" key="9">
    <source>
        <dbReference type="Proteomes" id="UP000076574"/>
    </source>
</evidence>
<comment type="similarity">
    <text evidence="2">Belongs to the polysaccharide synthase family.</text>
</comment>
<feature type="transmembrane region" description="Helical" evidence="7">
    <location>
        <begin position="88"/>
        <end position="112"/>
    </location>
</feature>
<dbReference type="GO" id="GO:0005886">
    <property type="term" value="C:plasma membrane"/>
    <property type="evidence" value="ECO:0007669"/>
    <property type="project" value="UniProtKB-SubCell"/>
</dbReference>
<organism evidence="8 9">
    <name type="scientific">Tardiphaga robiniae</name>
    <dbReference type="NCBI Taxonomy" id="943830"/>
    <lineage>
        <taxon>Bacteria</taxon>
        <taxon>Pseudomonadati</taxon>
        <taxon>Pseudomonadota</taxon>
        <taxon>Alphaproteobacteria</taxon>
        <taxon>Hyphomicrobiales</taxon>
        <taxon>Nitrobacteraceae</taxon>
        <taxon>Tardiphaga</taxon>
    </lineage>
</organism>
<dbReference type="InterPro" id="IPR050833">
    <property type="entry name" value="Poly_Biosynth_Transport"/>
</dbReference>
<evidence type="ECO:0008006" key="10">
    <source>
        <dbReference type="Google" id="ProtNLM"/>
    </source>
</evidence>
<feature type="transmembrane region" description="Helical" evidence="7">
    <location>
        <begin position="153"/>
        <end position="173"/>
    </location>
</feature>
<keyword evidence="4 7" id="KW-0812">Transmembrane</keyword>
<evidence type="ECO:0000256" key="2">
    <source>
        <dbReference type="ARBA" id="ARBA00007430"/>
    </source>
</evidence>
<comment type="subcellular location">
    <subcellularLocation>
        <location evidence="1">Cell membrane</location>
        <topology evidence="1">Multi-pass membrane protein</topology>
    </subcellularLocation>
</comment>
<dbReference type="AlphaFoldDB" id="A0A161R0M4"/>
<feature type="transmembrane region" description="Helical" evidence="7">
    <location>
        <begin position="321"/>
        <end position="342"/>
    </location>
</feature>
<protein>
    <recommendedName>
        <fullName evidence="10">Lipopolysaccharide biosynthesis protein</fullName>
    </recommendedName>
</protein>
<proteinExistence type="inferred from homology"/>
<evidence type="ECO:0000256" key="1">
    <source>
        <dbReference type="ARBA" id="ARBA00004651"/>
    </source>
</evidence>
<dbReference type="OrthoDB" id="7605542at2"/>
<dbReference type="PANTHER" id="PTHR30250">
    <property type="entry name" value="PST FAMILY PREDICTED COLANIC ACID TRANSPORTER"/>
    <property type="match status" value="1"/>
</dbReference>
<feature type="transmembrane region" description="Helical" evidence="7">
    <location>
        <begin position="179"/>
        <end position="201"/>
    </location>
</feature>
<dbReference type="EMBL" id="LVYV01000023">
    <property type="protein sequence ID" value="KZD22191.1"/>
    <property type="molecule type" value="Genomic_DNA"/>
</dbReference>
<feature type="transmembrane region" description="Helical" evidence="7">
    <location>
        <begin position="20"/>
        <end position="44"/>
    </location>
</feature>
<dbReference type="Proteomes" id="UP000076574">
    <property type="component" value="Unassembled WGS sequence"/>
</dbReference>
<dbReference type="PANTHER" id="PTHR30250:SF10">
    <property type="entry name" value="LIPOPOLYSACCHARIDE BIOSYNTHESIS PROTEIN WZXC"/>
    <property type="match status" value="1"/>
</dbReference>
<feature type="transmembrane region" description="Helical" evidence="7">
    <location>
        <begin position="50"/>
        <end position="76"/>
    </location>
</feature>